<keyword evidence="2" id="KW-1185">Reference proteome</keyword>
<dbReference type="InterPro" id="IPR018775">
    <property type="entry name" value="RlaP"/>
</dbReference>
<gene>
    <name evidence="1" type="ORF">SAMN05216554_3463</name>
</gene>
<organism evidence="1 2">
    <name type="scientific">Herbiconiux ginsengi</name>
    <dbReference type="NCBI Taxonomy" id="381665"/>
    <lineage>
        <taxon>Bacteria</taxon>
        <taxon>Bacillati</taxon>
        <taxon>Actinomycetota</taxon>
        <taxon>Actinomycetes</taxon>
        <taxon>Micrococcales</taxon>
        <taxon>Microbacteriaceae</taxon>
        <taxon>Herbiconiux</taxon>
    </lineage>
</organism>
<dbReference type="PANTHER" id="PTHR34817">
    <property type="entry name" value="NUCLEOTIDYLTRANSFERASE"/>
    <property type="match status" value="1"/>
</dbReference>
<accession>A0A1H3SDP0</accession>
<dbReference type="STRING" id="381665.SAMN05216554_3463"/>
<proteinExistence type="predicted"/>
<evidence type="ECO:0000313" key="2">
    <source>
        <dbReference type="Proteomes" id="UP000198891"/>
    </source>
</evidence>
<name>A0A1H3SDP0_9MICO</name>
<dbReference type="EMBL" id="FNPZ01000003">
    <property type="protein sequence ID" value="SDZ35209.1"/>
    <property type="molecule type" value="Genomic_DNA"/>
</dbReference>
<dbReference type="Pfam" id="PF10127">
    <property type="entry name" value="RlaP"/>
    <property type="match status" value="1"/>
</dbReference>
<dbReference type="PANTHER" id="PTHR34817:SF2">
    <property type="entry name" value="NUCLEOTIDYLTRANSFERASE"/>
    <property type="match status" value="1"/>
</dbReference>
<keyword evidence="1" id="KW-0808">Transferase</keyword>
<reference evidence="1 2" key="1">
    <citation type="submission" date="2016-10" db="EMBL/GenBank/DDBJ databases">
        <authorList>
            <person name="de Groot N.N."/>
        </authorList>
    </citation>
    <scope>NUCLEOTIDE SEQUENCE [LARGE SCALE GENOMIC DNA]</scope>
    <source>
        <strain evidence="1 2">CGMCC 4.3491</strain>
    </source>
</reference>
<dbReference type="RefSeq" id="WP_175494320.1">
    <property type="nucleotide sequence ID" value="NZ_FNPZ01000003.1"/>
</dbReference>
<protein>
    <submittedName>
        <fullName evidence="1">Predicted nucleotidyltransferase</fullName>
    </submittedName>
</protein>
<dbReference type="AlphaFoldDB" id="A0A1H3SDP0"/>
<evidence type="ECO:0000313" key="1">
    <source>
        <dbReference type="EMBL" id="SDZ35209.1"/>
    </source>
</evidence>
<dbReference type="Proteomes" id="UP000198891">
    <property type="component" value="Unassembled WGS sequence"/>
</dbReference>
<dbReference type="GO" id="GO:0016740">
    <property type="term" value="F:transferase activity"/>
    <property type="evidence" value="ECO:0007669"/>
    <property type="project" value="UniProtKB-KW"/>
</dbReference>
<sequence>MIDDERVIVSAEYGSRAVGVATGDSDRDLMSVFLEPPRFVTGIDAIDTVTGGTAAVGERSTRNDTDTVSYPLRKWARLAAIGNPTVLFLLFVPCHEVMTSEWGRILDVRDAFLSRDAGRRFAGYSWGQREALLGLRNKRTNRPELVHRHGYDTKFAYHMIRTALQGIELMNTGALRLPMGPEEVALLRSIRRGALDKDDVIGLSNDLDAQLASAIGASALPENADRARINATLHGIHLDAWQVHV</sequence>